<dbReference type="PROSITE" id="PS51450">
    <property type="entry name" value="LRR"/>
    <property type="match status" value="1"/>
</dbReference>
<reference evidence="1" key="1">
    <citation type="submission" date="2023-08" db="EMBL/GenBank/DDBJ databases">
        <authorList>
            <person name="Chen Y."/>
            <person name="Shah S."/>
            <person name="Dougan E. K."/>
            <person name="Thang M."/>
            <person name="Chan C."/>
        </authorList>
    </citation>
    <scope>NUCLEOTIDE SEQUENCE</scope>
</reference>
<gene>
    <name evidence="1" type="ORF">EVOR1521_LOCUS6291</name>
</gene>
<dbReference type="SUPFAM" id="SSF52058">
    <property type="entry name" value="L domain-like"/>
    <property type="match status" value="1"/>
</dbReference>
<accession>A0AA36HYN3</accession>
<dbReference type="PANTHER" id="PTHR46759:SF1">
    <property type="entry name" value="LEUCINE-RICH REPEAT-CONTAINING PROTEIN 72"/>
    <property type="match status" value="1"/>
</dbReference>
<organism evidence="1 2">
    <name type="scientific">Effrenium voratum</name>
    <dbReference type="NCBI Taxonomy" id="2562239"/>
    <lineage>
        <taxon>Eukaryota</taxon>
        <taxon>Sar</taxon>
        <taxon>Alveolata</taxon>
        <taxon>Dinophyceae</taxon>
        <taxon>Suessiales</taxon>
        <taxon>Symbiodiniaceae</taxon>
        <taxon>Effrenium</taxon>
    </lineage>
</organism>
<comment type="caution">
    <text evidence="1">The sequence shown here is derived from an EMBL/GenBank/DDBJ whole genome shotgun (WGS) entry which is preliminary data.</text>
</comment>
<protein>
    <submittedName>
        <fullName evidence="1">Uncharacterized protein</fullName>
    </submittedName>
</protein>
<name>A0AA36HYN3_9DINO</name>
<keyword evidence="2" id="KW-1185">Reference proteome</keyword>
<dbReference type="InterPro" id="IPR001611">
    <property type="entry name" value="Leu-rich_rpt"/>
</dbReference>
<dbReference type="Proteomes" id="UP001178507">
    <property type="component" value="Unassembled WGS sequence"/>
</dbReference>
<evidence type="ECO:0000313" key="2">
    <source>
        <dbReference type="Proteomes" id="UP001178507"/>
    </source>
</evidence>
<dbReference type="Pfam" id="PF14580">
    <property type="entry name" value="LRR_9"/>
    <property type="match status" value="1"/>
</dbReference>
<dbReference type="AlphaFoldDB" id="A0AA36HYN3"/>
<dbReference type="PANTHER" id="PTHR46759">
    <property type="entry name" value="LEUCINE-RICH REPEAT-CONTAINING PROTEIN 72"/>
    <property type="match status" value="1"/>
</dbReference>
<feature type="non-terminal residue" evidence="1">
    <location>
        <position position="474"/>
    </location>
</feature>
<dbReference type="EMBL" id="CAUJNA010000468">
    <property type="protein sequence ID" value="CAJ1377511.1"/>
    <property type="molecule type" value="Genomic_DNA"/>
</dbReference>
<sequence>LGVENVWQGLMEHVLDPYQCIVKKNRKYASECTEVHLANLGADAISKDFEHFGNLEVVWLQGNQLSRVENLESNFRIREIYLQKNRLVSLAGLRSFKFLRVLLASGNQLRNLDKQLALLSRFAFLKKLDLFDNPVAEEPDYRLRLIYQLPQVEVLDQHSVKHAERVRADEVVPNLDKVSARAEKVKPKQHQFSLLERQCIVEAKNIQERRRKDEEALLSRSIRVAPELMPPDCKVFKANRERWSDPRRKVHHELTRPTAWEIAEMRPLAMQKVPQEQLSRAEVESLARLFASEGLGGRRLADAQVFEENLWQDTAQDMSALARSLRLHSEKIQVTAVPHPLEKLRDDPAATMPATEVVDLLLKLAWPRFDDEYLDRRIHRLYEDLRRADFAGDQDAVVKHRTEALRLEGAKTLKEHVTLNRKEVGKAAEKARVDVFPQKFIRAKRQIDESTGRIVLKVGMDTRSTSLGTMALVR</sequence>
<dbReference type="Gene3D" id="3.80.10.10">
    <property type="entry name" value="Ribonuclease Inhibitor"/>
    <property type="match status" value="1"/>
</dbReference>
<dbReference type="InterPro" id="IPR042655">
    <property type="entry name" value="LRC72"/>
</dbReference>
<dbReference type="InterPro" id="IPR032675">
    <property type="entry name" value="LRR_dom_sf"/>
</dbReference>
<proteinExistence type="predicted"/>
<evidence type="ECO:0000313" key="1">
    <source>
        <dbReference type="EMBL" id="CAJ1377511.1"/>
    </source>
</evidence>